<dbReference type="Gene3D" id="1.20.81.30">
    <property type="entry name" value="Type II secretion system (T2SS), domain F"/>
    <property type="match status" value="1"/>
</dbReference>
<dbReference type="Proteomes" id="UP001160625">
    <property type="component" value="Unassembled WGS sequence"/>
</dbReference>
<keyword evidence="3 6" id="KW-0812">Transmembrane</keyword>
<feature type="transmembrane region" description="Helical" evidence="6">
    <location>
        <begin position="92"/>
        <end position="117"/>
    </location>
</feature>
<keyword evidence="9" id="KW-1185">Reference proteome</keyword>
<feature type="transmembrane region" description="Helical" evidence="6">
    <location>
        <begin position="123"/>
        <end position="147"/>
    </location>
</feature>
<dbReference type="EMBL" id="JARYGZ010000001">
    <property type="protein sequence ID" value="MDH7637324.1"/>
    <property type="molecule type" value="Genomic_DNA"/>
</dbReference>
<comment type="subcellular location">
    <subcellularLocation>
        <location evidence="1">Cell membrane</location>
        <topology evidence="1">Multi-pass membrane protein</topology>
    </subcellularLocation>
</comment>
<evidence type="ECO:0000256" key="1">
    <source>
        <dbReference type="ARBA" id="ARBA00004651"/>
    </source>
</evidence>
<keyword evidence="2" id="KW-1003">Cell membrane</keyword>
<dbReference type="InterPro" id="IPR018076">
    <property type="entry name" value="T2SS_GspF_dom"/>
</dbReference>
<feature type="transmembrane region" description="Helical" evidence="6">
    <location>
        <begin position="305"/>
        <end position="325"/>
    </location>
</feature>
<organism evidence="8 9">
    <name type="scientific">Sphingomonas oryzagri</name>
    <dbReference type="NCBI Taxonomy" id="3042314"/>
    <lineage>
        <taxon>Bacteria</taxon>
        <taxon>Pseudomonadati</taxon>
        <taxon>Pseudomonadota</taxon>
        <taxon>Alphaproteobacteria</taxon>
        <taxon>Sphingomonadales</taxon>
        <taxon>Sphingomonadaceae</taxon>
        <taxon>Sphingomonas</taxon>
    </lineage>
</organism>
<evidence type="ECO:0000313" key="8">
    <source>
        <dbReference type="EMBL" id="MDH7637324.1"/>
    </source>
</evidence>
<reference evidence="8" key="1">
    <citation type="submission" date="2023-04" db="EMBL/GenBank/DDBJ databases">
        <title>Sphingomonas sp. MAHUQ-71 isolated from rice field.</title>
        <authorList>
            <person name="Huq M.A."/>
        </authorList>
    </citation>
    <scope>NUCLEOTIDE SEQUENCE</scope>
    <source>
        <strain evidence="8">MAHUQ-71</strain>
    </source>
</reference>
<dbReference type="Pfam" id="PF00482">
    <property type="entry name" value="T2SSF"/>
    <property type="match status" value="1"/>
</dbReference>
<keyword evidence="4 6" id="KW-1133">Transmembrane helix</keyword>
<proteinExistence type="predicted"/>
<evidence type="ECO:0000256" key="5">
    <source>
        <dbReference type="ARBA" id="ARBA00023136"/>
    </source>
</evidence>
<feature type="domain" description="Type II secretion system protein GspF" evidence="7">
    <location>
        <begin position="166"/>
        <end position="288"/>
    </location>
</feature>
<evidence type="ECO:0000256" key="3">
    <source>
        <dbReference type="ARBA" id="ARBA00022692"/>
    </source>
</evidence>
<evidence type="ECO:0000259" key="7">
    <source>
        <dbReference type="Pfam" id="PF00482"/>
    </source>
</evidence>
<evidence type="ECO:0000256" key="6">
    <source>
        <dbReference type="SAM" id="Phobius"/>
    </source>
</evidence>
<dbReference type="PANTHER" id="PTHR35007:SF1">
    <property type="entry name" value="PILUS ASSEMBLY PROTEIN"/>
    <property type="match status" value="1"/>
</dbReference>
<feature type="transmembrane region" description="Helical" evidence="6">
    <location>
        <begin position="6"/>
        <end position="30"/>
    </location>
</feature>
<keyword evidence="5 6" id="KW-0472">Membrane</keyword>
<dbReference type="InterPro" id="IPR042094">
    <property type="entry name" value="T2SS_GspF_sf"/>
</dbReference>
<dbReference type="RefSeq" id="WP_281042681.1">
    <property type="nucleotide sequence ID" value="NZ_JARYGZ010000001.1"/>
</dbReference>
<evidence type="ECO:0000256" key="2">
    <source>
        <dbReference type="ARBA" id="ARBA00022475"/>
    </source>
</evidence>
<sequence length="333" mass="36045">MASLLIRLVILIVVFLTVFLLSSVIGGAIANRRAESGAVNKRLKLLKAGVGREAIGERLLKNTPPVLSPGAPLWQRVYVNTLRMIMMSGIPIAARAVFVGIAAAAGGLLVLFLLIALSAGVQLTLGVIELVALLAVAIGIAVPLMIVSRFAQKRRKRMEQQFPNTLDIFVRSLRAGHPVAAAIELITKEMQDPVGSEFGLVADEVSYGADINDALAGMAERWDMEDIRMFVVSVSVQSETGGNLAEILDNLSRVIRDRAAMYMKVRALSSEGRMTGWMLSVLPVLAFVGLFATRPAFYLDVAQDPIFTVGVAILLSLYVFGVLMIRRMIDLKV</sequence>
<feature type="transmembrane region" description="Helical" evidence="6">
    <location>
        <begin position="274"/>
        <end position="293"/>
    </location>
</feature>
<evidence type="ECO:0000313" key="9">
    <source>
        <dbReference type="Proteomes" id="UP001160625"/>
    </source>
</evidence>
<accession>A0ABT6MXV9</accession>
<protein>
    <submittedName>
        <fullName evidence="8">Type II secretion system F family protein</fullName>
    </submittedName>
</protein>
<evidence type="ECO:0000256" key="4">
    <source>
        <dbReference type="ARBA" id="ARBA00022989"/>
    </source>
</evidence>
<dbReference type="PANTHER" id="PTHR35007">
    <property type="entry name" value="INTEGRAL MEMBRANE PROTEIN-RELATED"/>
    <property type="match status" value="1"/>
</dbReference>
<comment type="caution">
    <text evidence="8">The sequence shown here is derived from an EMBL/GenBank/DDBJ whole genome shotgun (WGS) entry which is preliminary data.</text>
</comment>
<gene>
    <name evidence="8" type="ORF">QGN17_01150</name>
</gene>
<name>A0ABT6MXV9_9SPHN</name>